<organism evidence="2 3">
    <name type="scientific">Lupinus albus</name>
    <name type="common">White lupine</name>
    <name type="synonym">Lupinus termis</name>
    <dbReference type="NCBI Taxonomy" id="3870"/>
    <lineage>
        <taxon>Eukaryota</taxon>
        <taxon>Viridiplantae</taxon>
        <taxon>Streptophyta</taxon>
        <taxon>Embryophyta</taxon>
        <taxon>Tracheophyta</taxon>
        <taxon>Spermatophyta</taxon>
        <taxon>Magnoliopsida</taxon>
        <taxon>eudicotyledons</taxon>
        <taxon>Gunneridae</taxon>
        <taxon>Pentapetalae</taxon>
        <taxon>rosids</taxon>
        <taxon>fabids</taxon>
        <taxon>Fabales</taxon>
        <taxon>Fabaceae</taxon>
        <taxon>Papilionoideae</taxon>
        <taxon>50 kb inversion clade</taxon>
        <taxon>genistoids sensu lato</taxon>
        <taxon>core genistoids</taxon>
        <taxon>Genisteae</taxon>
        <taxon>Lupinus</taxon>
    </lineage>
</organism>
<proteinExistence type="predicted"/>
<name>A0A6A4NUM7_LUPAL</name>
<feature type="transmembrane region" description="Helical" evidence="1">
    <location>
        <begin position="12"/>
        <end position="32"/>
    </location>
</feature>
<comment type="caution">
    <text evidence="2">The sequence shown here is derived from an EMBL/GenBank/DDBJ whole genome shotgun (WGS) entry which is preliminary data.</text>
</comment>
<evidence type="ECO:0000313" key="2">
    <source>
        <dbReference type="EMBL" id="KAE9594425.1"/>
    </source>
</evidence>
<evidence type="ECO:0000313" key="3">
    <source>
        <dbReference type="Proteomes" id="UP000447434"/>
    </source>
</evidence>
<sequence length="51" mass="6182">MSIKYISTTSFAFRYALRYYTLYVYSLCWIVSHRRLDTSCSQYSKKKKNPL</sequence>
<dbReference type="EMBL" id="WOCE01000018">
    <property type="protein sequence ID" value="KAE9594425.1"/>
    <property type="molecule type" value="Genomic_DNA"/>
</dbReference>
<keyword evidence="1" id="KW-0472">Membrane</keyword>
<keyword evidence="1" id="KW-1133">Transmembrane helix</keyword>
<evidence type="ECO:0000256" key="1">
    <source>
        <dbReference type="SAM" id="Phobius"/>
    </source>
</evidence>
<reference evidence="3" key="1">
    <citation type="journal article" date="2020" name="Nat. Commun.">
        <title>Genome sequence of the cluster root forming white lupin.</title>
        <authorList>
            <person name="Hufnagel B."/>
            <person name="Marques A."/>
            <person name="Soriano A."/>
            <person name="Marques L."/>
            <person name="Divol F."/>
            <person name="Doumas P."/>
            <person name="Sallet E."/>
            <person name="Mancinotti D."/>
            <person name="Carrere S."/>
            <person name="Marande W."/>
            <person name="Arribat S."/>
            <person name="Keller J."/>
            <person name="Huneau C."/>
            <person name="Blein T."/>
            <person name="Aime D."/>
            <person name="Laguerre M."/>
            <person name="Taylor J."/>
            <person name="Schubert V."/>
            <person name="Nelson M."/>
            <person name="Geu-Flores F."/>
            <person name="Crespi M."/>
            <person name="Gallardo-Guerrero K."/>
            <person name="Delaux P.-M."/>
            <person name="Salse J."/>
            <person name="Berges H."/>
            <person name="Guyot R."/>
            <person name="Gouzy J."/>
            <person name="Peret B."/>
        </authorList>
    </citation>
    <scope>NUCLEOTIDE SEQUENCE [LARGE SCALE GENOMIC DNA]</scope>
    <source>
        <strain evidence="3">cv. Amiga</strain>
    </source>
</reference>
<dbReference type="AlphaFoldDB" id="A0A6A4NUM7"/>
<keyword evidence="3" id="KW-1185">Reference proteome</keyword>
<protein>
    <submittedName>
        <fullName evidence="2">Uncharacterized protein</fullName>
    </submittedName>
</protein>
<accession>A0A6A4NUM7</accession>
<gene>
    <name evidence="2" type="ORF">Lalb_Chr18g0053661</name>
</gene>
<dbReference type="Proteomes" id="UP000447434">
    <property type="component" value="Chromosome 18"/>
</dbReference>
<keyword evidence="1" id="KW-0812">Transmembrane</keyword>